<evidence type="ECO:0000313" key="3">
    <source>
        <dbReference type="Proteomes" id="UP000190834"/>
    </source>
</evidence>
<sequence length="317" mass="35565">MHPKVFVSHASEDKERFVTKFATKLRENGVDAWLDKWEMLPGDSLVDKIFEEGLKEAQAVIIVLSSYSIKKPWVREELNASIVAKLSKGTKIIPIVLDNCEVPQSLTSTLWESIPDLKNYEQNFKRVLSSIFGATDKPALGKAPAHTTTVYNEIGGLTKADNLVLKESCEYAIEHEDTMIDPESLFGSGEKLGFSRAEIKDCIEVLEQNGYLDVSRFIGGSGDNYSCHFRVTTYGLDNYARSYIVDYSETLEKVISLIVNEGINSNSKIQEKIDKSIVIINHILNVLESNNHVKLSKTIDDRVQIYEVSASLRRALV</sequence>
<dbReference type="OrthoDB" id="5149141at2"/>
<dbReference type="SUPFAM" id="SSF52200">
    <property type="entry name" value="Toll/Interleukin receptor TIR domain"/>
    <property type="match status" value="1"/>
</dbReference>
<dbReference type="Pfam" id="PF13676">
    <property type="entry name" value="TIR_2"/>
    <property type="match status" value="1"/>
</dbReference>
<dbReference type="PROSITE" id="PS50104">
    <property type="entry name" value="TIR"/>
    <property type="match status" value="1"/>
</dbReference>
<dbReference type="AlphaFoldDB" id="A0A1T4S4Y3"/>
<dbReference type="Gene3D" id="3.40.50.10140">
    <property type="entry name" value="Toll/interleukin-1 receptor homology (TIR) domain"/>
    <property type="match status" value="1"/>
</dbReference>
<proteinExistence type="predicted"/>
<dbReference type="STRING" id="1123491.SAMN02745782_02987"/>
<dbReference type="GO" id="GO:0007165">
    <property type="term" value="P:signal transduction"/>
    <property type="evidence" value="ECO:0007669"/>
    <property type="project" value="InterPro"/>
</dbReference>
<evidence type="ECO:0000259" key="1">
    <source>
        <dbReference type="PROSITE" id="PS50104"/>
    </source>
</evidence>
<organism evidence="2 3">
    <name type="scientific">Vibrio cincinnatiensis DSM 19608</name>
    <dbReference type="NCBI Taxonomy" id="1123491"/>
    <lineage>
        <taxon>Bacteria</taxon>
        <taxon>Pseudomonadati</taxon>
        <taxon>Pseudomonadota</taxon>
        <taxon>Gammaproteobacteria</taxon>
        <taxon>Vibrionales</taxon>
        <taxon>Vibrionaceae</taxon>
        <taxon>Vibrio</taxon>
    </lineage>
</organism>
<dbReference type="RefSeq" id="WP_078927332.1">
    <property type="nucleotide sequence ID" value="NZ_FUXB01000018.1"/>
</dbReference>
<name>A0A1T4S4Y3_VIBCI</name>
<reference evidence="3" key="1">
    <citation type="submission" date="2017-02" db="EMBL/GenBank/DDBJ databases">
        <authorList>
            <person name="Varghese N."/>
            <person name="Submissions S."/>
        </authorList>
    </citation>
    <scope>NUCLEOTIDE SEQUENCE [LARGE SCALE GENOMIC DNA]</scope>
    <source>
        <strain evidence="3">DSM 19608</strain>
    </source>
</reference>
<dbReference type="EMBL" id="FUXB01000018">
    <property type="protein sequence ID" value="SKA22988.1"/>
    <property type="molecule type" value="Genomic_DNA"/>
</dbReference>
<dbReference type="GeneID" id="70584430"/>
<feature type="domain" description="TIR" evidence="1">
    <location>
        <begin position="1"/>
        <end position="129"/>
    </location>
</feature>
<dbReference type="InterPro" id="IPR000157">
    <property type="entry name" value="TIR_dom"/>
</dbReference>
<gene>
    <name evidence="2" type="ORF">SAMN02745782_02987</name>
</gene>
<dbReference type="SMART" id="SM00255">
    <property type="entry name" value="TIR"/>
    <property type="match status" value="1"/>
</dbReference>
<keyword evidence="3" id="KW-1185">Reference proteome</keyword>
<dbReference type="Proteomes" id="UP000190834">
    <property type="component" value="Unassembled WGS sequence"/>
</dbReference>
<dbReference type="InterPro" id="IPR035897">
    <property type="entry name" value="Toll_tir_struct_dom_sf"/>
</dbReference>
<protein>
    <submittedName>
        <fullName evidence="2">TIR domain-containing protein</fullName>
    </submittedName>
</protein>
<accession>A0A1T4S4Y3</accession>
<evidence type="ECO:0000313" key="2">
    <source>
        <dbReference type="EMBL" id="SKA22988.1"/>
    </source>
</evidence>